<dbReference type="PANTHER" id="PTHR35010">
    <property type="entry name" value="BLL4672 PROTEIN-RELATED"/>
    <property type="match status" value="1"/>
</dbReference>
<keyword evidence="3" id="KW-1185">Reference proteome</keyword>
<dbReference type="EMBL" id="JACKVK010000011">
    <property type="protein sequence ID" value="MCV7423296.1"/>
    <property type="molecule type" value="Genomic_DNA"/>
</dbReference>
<organism evidence="2 3">
    <name type="scientific">Mycobacterium yunnanensis</name>
    <dbReference type="NCBI Taxonomy" id="368477"/>
    <lineage>
        <taxon>Bacteria</taxon>
        <taxon>Bacillati</taxon>
        <taxon>Actinomycetota</taxon>
        <taxon>Actinomycetes</taxon>
        <taxon>Mycobacteriales</taxon>
        <taxon>Mycobacteriaceae</taxon>
        <taxon>Mycobacterium</taxon>
    </lineage>
</organism>
<accession>A0A9X2Z751</accession>
<feature type="domain" description="HTH cro/C1-type" evidence="1">
    <location>
        <begin position="33"/>
        <end position="84"/>
    </location>
</feature>
<dbReference type="CDD" id="cd00093">
    <property type="entry name" value="HTH_XRE"/>
    <property type="match status" value="1"/>
</dbReference>
<gene>
    <name evidence="2" type="ORF">H7K45_22340</name>
</gene>
<dbReference type="SMART" id="SM00530">
    <property type="entry name" value="HTH_XRE"/>
    <property type="match status" value="1"/>
</dbReference>
<dbReference type="Proteomes" id="UP001141629">
    <property type="component" value="Unassembled WGS sequence"/>
</dbReference>
<dbReference type="AlphaFoldDB" id="A0A9X2Z751"/>
<dbReference type="GO" id="GO:0003677">
    <property type="term" value="F:DNA binding"/>
    <property type="evidence" value="ECO:0007669"/>
    <property type="project" value="InterPro"/>
</dbReference>
<evidence type="ECO:0000259" key="1">
    <source>
        <dbReference type="PROSITE" id="PS50943"/>
    </source>
</evidence>
<sequence>MTSRKDELSEFLRSRRARLTPAEVGLSATRNGRRVAGLRREELAQLAGVSPDYYARLEQGRATNVSEQVLDAVSTALRLDPLERNHLVALMRPTETTPVMPRVRPALRAMVAALDPTPAVLHGPRLEVLAVNGAAARLIHDFAAMPAAERNMVRWMFLDPAARRVYPDWADVAAQMVAILRVAAGRDAADVTLNRLVDELRSRSTDFEAAWSARDLFQHTHGPKRFHHDAVGTITLNYETMHLPADPGLSVIVYTAPAGSPSEAKLRELVGTR</sequence>
<dbReference type="Gene3D" id="3.30.450.180">
    <property type="match status" value="1"/>
</dbReference>
<dbReference type="PANTHER" id="PTHR35010:SF2">
    <property type="entry name" value="BLL4672 PROTEIN"/>
    <property type="match status" value="1"/>
</dbReference>
<dbReference type="Gene3D" id="1.10.260.40">
    <property type="entry name" value="lambda repressor-like DNA-binding domains"/>
    <property type="match status" value="1"/>
</dbReference>
<comment type="caution">
    <text evidence="2">The sequence shown here is derived from an EMBL/GenBank/DDBJ whole genome shotgun (WGS) entry which is preliminary data.</text>
</comment>
<evidence type="ECO:0000313" key="3">
    <source>
        <dbReference type="Proteomes" id="UP001141629"/>
    </source>
</evidence>
<reference evidence="2" key="1">
    <citation type="submission" date="2020-07" db="EMBL/GenBank/DDBJ databases">
        <authorList>
            <person name="Pettersson B.M.F."/>
            <person name="Behra P.R.K."/>
            <person name="Ramesh M."/>
            <person name="Das S."/>
            <person name="Dasgupta S."/>
            <person name="Kirsebom L.A."/>
        </authorList>
    </citation>
    <scope>NUCLEOTIDE SEQUENCE</scope>
    <source>
        <strain evidence="2">DSM 44838</strain>
    </source>
</reference>
<dbReference type="Pfam" id="PF13560">
    <property type="entry name" value="HTH_31"/>
    <property type="match status" value="1"/>
</dbReference>
<reference evidence="2" key="2">
    <citation type="journal article" date="2022" name="BMC Genomics">
        <title>Comparative genome analysis of mycobacteria focusing on tRNA and non-coding RNA.</title>
        <authorList>
            <person name="Behra P.R.K."/>
            <person name="Pettersson B.M.F."/>
            <person name="Ramesh M."/>
            <person name="Das S."/>
            <person name="Dasgupta S."/>
            <person name="Kirsebom L.A."/>
        </authorList>
    </citation>
    <scope>NUCLEOTIDE SEQUENCE</scope>
    <source>
        <strain evidence="2">DSM 44838</strain>
    </source>
</reference>
<proteinExistence type="predicted"/>
<dbReference type="InterPro" id="IPR001387">
    <property type="entry name" value="Cro/C1-type_HTH"/>
</dbReference>
<protein>
    <submittedName>
        <fullName evidence="2">Helix-turn-helix domain-containing protein</fullName>
    </submittedName>
</protein>
<dbReference type="PROSITE" id="PS50943">
    <property type="entry name" value="HTH_CROC1"/>
    <property type="match status" value="1"/>
</dbReference>
<dbReference type="InterPro" id="IPR041413">
    <property type="entry name" value="MLTR_LBD"/>
</dbReference>
<dbReference type="RefSeq" id="WP_263998179.1">
    <property type="nucleotide sequence ID" value="NZ_JACKVK010000011.1"/>
</dbReference>
<dbReference type="InterPro" id="IPR010982">
    <property type="entry name" value="Lambda_DNA-bd_dom_sf"/>
</dbReference>
<dbReference type="SUPFAM" id="SSF47413">
    <property type="entry name" value="lambda repressor-like DNA-binding domains"/>
    <property type="match status" value="1"/>
</dbReference>
<evidence type="ECO:0000313" key="2">
    <source>
        <dbReference type="EMBL" id="MCV7423296.1"/>
    </source>
</evidence>
<name>A0A9X2Z751_9MYCO</name>
<dbReference type="Pfam" id="PF17765">
    <property type="entry name" value="MLTR_LBD"/>
    <property type="match status" value="1"/>
</dbReference>